<dbReference type="SUPFAM" id="SSF54106">
    <property type="entry name" value="LysM domain"/>
    <property type="match status" value="1"/>
</dbReference>
<sequence length="219" mass="24735">MVGKIQFWLSQGKVRLQLPVNPESITVDSPFGYEDITVPKLGEFTVINERMPRTFSLESFFPRDYNAVYCEYTKIPKPADAVAKIEKFRSNKKPVKLSITGTKVNFAVTIREFEYEPERAGNPGDIYFSMSLKEYKTSNISMIKKKKASASKKRPTSSKSGTQKTYTVVKGDSLWKIAAKKSVYGNGAKWTLIYNANKKIIGKNPNLIYPGQKLVIPND</sequence>
<dbReference type="OrthoDB" id="9800780at2"/>
<dbReference type="Pfam" id="PF01476">
    <property type="entry name" value="LysM"/>
    <property type="match status" value="1"/>
</dbReference>
<gene>
    <name evidence="2" type="ORF">CHR53_07325</name>
</gene>
<dbReference type="PANTHER" id="PTHR34700:SF4">
    <property type="entry name" value="PHAGE-LIKE ELEMENT PBSX PROTEIN XKDP"/>
    <property type="match status" value="1"/>
</dbReference>
<evidence type="ECO:0000313" key="3">
    <source>
        <dbReference type="Proteomes" id="UP000282892"/>
    </source>
</evidence>
<dbReference type="PANTHER" id="PTHR34700">
    <property type="entry name" value="POTASSIUM BINDING PROTEIN KBP"/>
    <property type="match status" value="1"/>
</dbReference>
<evidence type="ECO:0000259" key="1">
    <source>
        <dbReference type="PROSITE" id="PS51782"/>
    </source>
</evidence>
<dbReference type="AlphaFoldDB" id="A0A3Q9QTA3"/>
<dbReference type="InterPro" id="IPR018392">
    <property type="entry name" value="LysM"/>
</dbReference>
<dbReference type="EMBL" id="CP022572">
    <property type="protein sequence ID" value="AZU61079.1"/>
    <property type="molecule type" value="Genomic_DNA"/>
</dbReference>
<dbReference type="InterPro" id="IPR036779">
    <property type="entry name" value="LysM_dom_sf"/>
</dbReference>
<accession>A0A3Q9QTA3</accession>
<feature type="domain" description="LysM" evidence="1">
    <location>
        <begin position="164"/>
        <end position="216"/>
    </location>
</feature>
<dbReference type="SMART" id="SM00257">
    <property type="entry name" value="LysM"/>
    <property type="match status" value="1"/>
</dbReference>
<dbReference type="PROSITE" id="PS51782">
    <property type="entry name" value="LYSM"/>
    <property type="match status" value="1"/>
</dbReference>
<dbReference type="KEGG" id="nmk:CHR53_07325"/>
<dbReference type="CDD" id="cd00118">
    <property type="entry name" value="LysM"/>
    <property type="match status" value="1"/>
</dbReference>
<dbReference type="Gene3D" id="3.10.350.10">
    <property type="entry name" value="LysM domain"/>
    <property type="match status" value="1"/>
</dbReference>
<organism evidence="2 3">
    <name type="scientific">Neobacillus mesonae</name>
    <dbReference type="NCBI Taxonomy" id="1193713"/>
    <lineage>
        <taxon>Bacteria</taxon>
        <taxon>Bacillati</taxon>
        <taxon>Bacillota</taxon>
        <taxon>Bacilli</taxon>
        <taxon>Bacillales</taxon>
        <taxon>Bacillaceae</taxon>
        <taxon>Neobacillus</taxon>
    </lineage>
</organism>
<evidence type="ECO:0000313" key="2">
    <source>
        <dbReference type="EMBL" id="AZU61079.1"/>
    </source>
</evidence>
<protein>
    <recommendedName>
        <fullName evidence="1">LysM domain-containing protein</fullName>
    </recommendedName>
</protein>
<proteinExistence type="predicted"/>
<keyword evidence="3" id="KW-1185">Reference proteome</keyword>
<dbReference type="Proteomes" id="UP000282892">
    <property type="component" value="Chromosome"/>
</dbReference>
<dbReference type="InterPro" id="IPR052196">
    <property type="entry name" value="Bact_Kbp"/>
</dbReference>
<reference evidence="2 3" key="1">
    <citation type="submission" date="2017-07" db="EMBL/GenBank/DDBJ databases">
        <title>The complete genome sequence of Bacillus mesonae strain H20-5, an efficient strain improving plant abiotic stress resistance.</title>
        <authorList>
            <person name="Kim S.Y."/>
            <person name="Song H."/>
            <person name="Sang M.K."/>
            <person name="Weon H.-Y."/>
            <person name="Song J."/>
        </authorList>
    </citation>
    <scope>NUCLEOTIDE SEQUENCE [LARGE SCALE GENOMIC DNA]</scope>
    <source>
        <strain evidence="2 3">H20-5</strain>
    </source>
</reference>
<name>A0A3Q9QTA3_9BACI</name>